<evidence type="ECO:0000313" key="15">
    <source>
        <dbReference type="Proteomes" id="UP000005561"/>
    </source>
</evidence>
<evidence type="ECO:0000256" key="4">
    <source>
        <dbReference type="ARBA" id="ARBA00022618"/>
    </source>
</evidence>
<evidence type="ECO:0000259" key="13">
    <source>
        <dbReference type="PROSITE" id="PS50059"/>
    </source>
</evidence>
<dbReference type="InterPro" id="IPR027304">
    <property type="entry name" value="Trigger_fact/SurA_dom_sf"/>
</dbReference>
<dbReference type="Pfam" id="PF00254">
    <property type="entry name" value="FKBP_C"/>
    <property type="match status" value="1"/>
</dbReference>
<organism evidence="14 15">
    <name type="scientific">Marvinbryantia formatexigens DSM 14469</name>
    <dbReference type="NCBI Taxonomy" id="478749"/>
    <lineage>
        <taxon>Bacteria</taxon>
        <taxon>Bacillati</taxon>
        <taxon>Bacillota</taxon>
        <taxon>Clostridia</taxon>
        <taxon>Lachnospirales</taxon>
        <taxon>Lachnospiraceae</taxon>
        <taxon>Marvinbryantia</taxon>
    </lineage>
</organism>
<dbReference type="STRING" id="168384.SAMN05660368_02193"/>
<dbReference type="GO" id="GO:0015031">
    <property type="term" value="P:protein transport"/>
    <property type="evidence" value="ECO:0007669"/>
    <property type="project" value="InterPro"/>
</dbReference>
<dbReference type="FunFam" id="3.10.50.40:FF:000001">
    <property type="entry name" value="Trigger factor"/>
    <property type="match status" value="1"/>
</dbReference>
<comment type="catalytic activity">
    <reaction evidence="1 10">
        <text>[protein]-peptidylproline (omega=180) = [protein]-peptidylproline (omega=0)</text>
        <dbReference type="Rhea" id="RHEA:16237"/>
        <dbReference type="Rhea" id="RHEA-COMP:10747"/>
        <dbReference type="Rhea" id="RHEA-COMP:10748"/>
        <dbReference type="ChEBI" id="CHEBI:83833"/>
        <dbReference type="ChEBI" id="CHEBI:83834"/>
        <dbReference type="EC" id="5.2.1.8"/>
    </reaction>
</comment>
<dbReference type="GO" id="GO:0006457">
    <property type="term" value="P:protein folding"/>
    <property type="evidence" value="ECO:0007669"/>
    <property type="project" value="InterPro"/>
</dbReference>
<protein>
    <recommendedName>
        <fullName evidence="10">peptidylprolyl isomerase</fullName>
        <ecNumber evidence="10">5.2.1.8</ecNumber>
    </recommendedName>
</protein>
<keyword evidence="8" id="KW-0131">Cell cycle</keyword>
<feature type="chain" id="PRO_5038628960" description="peptidylprolyl isomerase" evidence="12">
    <location>
        <begin position="20"/>
        <end position="432"/>
    </location>
</feature>
<feature type="compositionally biased region" description="Acidic residues" evidence="11">
    <location>
        <begin position="421"/>
        <end position="432"/>
    </location>
</feature>
<evidence type="ECO:0000256" key="10">
    <source>
        <dbReference type="PROSITE-ProRule" id="PRU00277"/>
    </source>
</evidence>
<evidence type="ECO:0000256" key="9">
    <source>
        <dbReference type="ARBA" id="ARBA00024849"/>
    </source>
</evidence>
<gene>
    <name evidence="14" type="ORF">BRYFOR_05545</name>
</gene>
<feature type="domain" description="PPIase FKBP-type" evidence="13">
    <location>
        <begin position="83"/>
        <end position="143"/>
    </location>
</feature>
<dbReference type="EMBL" id="ACCL02000002">
    <property type="protein sequence ID" value="EET62510.1"/>
    <property type="molecule type" value="Genomic_DNA"/>
</dbReference>
<dbReference type="InterPro" id="IPR005215">
    <property type="entry name" value="Trig_fac"/>
</dbReference>
<dbReference type="Proteomes" id="UP000005561">
    <property type="component" value="Unassembled WGS sequence"/>
</dbReference>
<dbReference type="InterPro" id="IPR046357">
    <property type="entry name" value="PPIase_dom_sf"/>
</dbReference>
<keyword evidence="4" id="KW-0132">Cell division</keyword>
<dbReference type="GO" id="GO:0003755">
    <property type="term" value="F:peptidyl-prolyl cis-trans isomerase activity"/>
    <property type="evidence" value="ECO:0007669"/>
    <property type="project" value="UniProtKB-KW"/>
</dbReference>
<dbReference type="SUPFAM" id="SSF109998">
    <property type="entry name" value="Triger factor/SurA peptide-binding domain-like"/>
    <property type="match status" value="1"/>
</dbReference>
<feature type="signal peptide" evidence="12">
    <location>
        <begin position="1"/>
        <end position="19"/>
    </location>
</feature>
<dbReference type="PROSITE" id="PS50059">
    <property type="entry name" value="FKBP_PPIASE"/>
    <property type="match status" value="1"/>
</dbReference>
<dbReference type="RefSeq" id="WP_006860345.1">
    <property type="nucleotide sequence ID" value="NZ_ACCL02000002.1"/>
</dbReference>
<dbReference type="NCBIfam" id="TIGR00115">
    <property type="entry name" value="tig"/>
    <property type="match status" value="1"/>
</dbReference>
<dbReference type="OrthoDB" id="9767721at2"/>
<dbReference type="InterPro" id="IPR037041">
    <property type="entry name" value="Trigger_fac_C_sf"/>
</dbReference>
<name>C6LAA3_9FIRM</name>
<reference evidence="14" key="1">
    <citation type="submission" date="2009-07" db="EMBL/GenBank/DDBJ databases">
        <authorList>
            <person name="Weinstock G."/>
            <person name="Sodergren E."/>
            <person name="Clifton S."/>
            <person name="Fulton L."/>
            <person name="Fulton B."/>
            <person name="Courtney L."/>
            <person name="Fronick C."/>
            <person name="Harrison M."/>
            <person name="Strong C."/>
            <person name="Farmer C."/>
            <person name="Delahaunty K."/>
            <person name="Markovic C."/>
            <person name="Hall O."/>
            <person name="Minx P."/>
            <person name="Tomlinson C."/>
            <person name="Mitreva M."/>
            <person name="Nelson J."/>
            <person name="Hou S."/>
            <person name="Wollam A."/>
            <person name="Pepin K.H."/>
            <person name="Johnson M."/>
            <person name="Bhonagiri V."/>
            <person name="Nash W.E."/>
            <person name="Warren W."/>
            <person name="Chinwalla A."/>
            <person name="Mardis E.R."/>
            <person name="Wilson R.K."/>
        </authorList>
    </citation>
    <scope>NUCLEOTIDE SEQUENCE [LARGE SCALE GENOMIC DNA]</scope>
    <source>
        <strain evidence="14">DSM 14469</strain>
    </source>
</reference>
<keyword evidence="5 10" id="KW-0697">Rotamase</keyword>
<feature type="compositionally biased region" description="Acidic residues" evidence="11">
    <location>
        <begin position="371"/>
        <end position="413"/>
    </location>
</feature>
<keyword evidence="7 10" id="KW-0413">Isomerase</keyword>
<dbReference type="eggNOG" id="COG0544">
    <property type="taxonomic scope" value="Bacteria"/>
</dbReference>
<keyword evidence="6" id="KW-0143">Chaperone</keyword>
<dbReference type="Gene3D" id="3.10.50.40">
    <property type="match status" value="1"/>
</dbReference>
<evidence type="ECO:0000256" key="5">
    <source>
        <dbReference type="ARBA" id="ARBA00023110"/>
    </source>
</evidence>
<evidence type="ECO:0000256" key="3">
    <source>
        <dbReference type="ARBA" id="ARBA00005464"/>
    </source>
</evidence>
<dbReference type="Gene3D" id="1.10.3120.10">
    <property type="entry name" value="Trigger factor, C-terminal domain"/>
    <property type="match status" value="1"/>
</dbReference>
<evidence type="ECO:0000256" key="11">
    <source>
        <dbReference type="SAM" id="MobiDB-lite"/>
    </source>
</evidence>
<evidence type="ECO:0000256" key="8">
    <source>
        <dbReference type="ARBA" id="ARBA00023306"/>
    </source>
</evidence>
<evidence type="ECO:0000256" key="2">
    <source>
        <dbReference type="ARBA" id="ARBA00004496"/>
    </source>
</evidence>
<evidence type="ECO:0000256" key="12">
    <source>
        <dbReference type="SAM" id="SignalP"/>
    </source>
</evidence>
<evidence type="ECO:0000256" key="1">
    <source>
        <dbReference type="ARBA" id="ARBA00000971"/>
    </source>
</evidence>
<comment type="similarity">
    <text evidence="3">Belongs to the FKBP-type PPIase family. Tig subfamily.</text>
</comment>
<sequence length="432" mass="48361">MNRKKIMLFTAVCSAALLSGCGGSKGLVQDYSKDYVNLAQYTGLTVDREVTEITDEELQYAIESDLAMYAEYNEISDRAARDGDVVVIDFAGSIDGEELEDGSMEDMEIELGSDSFIDGFEDAIVGMKTGETKTFDLTFPEPYDGVLDGQTATFEVTLNEIYEVITPEYNDEYVASISDCSTVEEYEEELRATLEEEYAADALDMACEDILTTVIDSSTFSGRPEELYESCRSAVEIEEQTALEDYGIDDIHEIYGEDYDQDSYILETMYERMVVYTIAAKEDIAVTDEEYQAALEEDMMYTEYASVEEYEESIADVTSYQYYLLRQKVLDFLGENNHFNDVDASLYYEDEDWESLDEEDLEFADEDVQYMEGADDEAVEDADSADAGDADDTNSADTGNADDTDSADAEDTDMISLDGADYQETESDTEAS</sequence>
<comment type="subcellular location">
    <subcellularLocation>
        <location evidence="2">Cytoplasm</location>
    </subcellularLocation>
</comment>
<comment type="caution">
    <text evidence="14">The sequence shown here is derived from an EMBL/GenBank/DDBJ whole genome shotgun (WGS) entry which is preliminary data.</text>
</comment>
<dbReference type="SUPFAM" id="SSF54534">
    <property type="entry name" value="FKBP-like"/>
    <property type="match status" value="1"/>
</dbReference>
<keyword evidence="15" id="KW-1185">Reference proteome</keyword>
<comment type="function">
    <text evidence="9">Involved in protein export. Acts as a chaperone by maintaining the newly synthesized protein in an open conformation. Functions as a peptidyl-prolyl cis-trans isomerase.</text>
</comment>
<dbReference type="GO" id="GO:0005737">
    <property type="term" value="C:cytoplasm"/>
    <property type="evidence" value="ECO:0007669"/>
    <property type="project" value="UniProtKB-SubCell"/>
</dbReference>
<dbReference type="AlphaFoldDB" id="C6LAA3"/>
<dbReference type="PROSITE" id="PS51257">
    <property type="entry name" value="PROKAR_LIPOPROTEIN"/>
    <property type="match status" value="1"/>
</dbReference>
<evidence type="ECO:0000313" key="14">
    <source>
        <dbReference type="EMBL" id="EET62510.1"/>
    </source>
</evidence>
<dbReference type="InterPro" id="IPR001179">
    <property type="entry name" value="PPIase_FKBP_dom"/>
</dbReference>
<dbReference type="EC" id="5.2.1.8" evidence="10"/>
<dbReference type="GO" id="GO:0051301">
    <property type="term" value="P:cell division"/>
    <property type="evidence" value="ECO:0007669"/>
    <property type="project" value="UniProtKB-KW"/>
</dbReference>
<keyword evidence="12" id="KW-0732">Signal</keyword>
<evidence type="ECO:0000256" key="7">
    <source>
        <dbReference type="ARBA" id="ARBA00023235"/>
    </source>
</evidence>
<evidence type="ECO:0000256" key="6">
    <source>
        <dbReference type="ARBA" id="ARBA00023186"/>
    </source>
</evidence>
<accession>C6LAA3</accession>
<feature type="region of interest" description="Disordered" evidence="11">
    <location>
        <begin position="371"/>
        <end position="432"/>
    </location>
</feature>
<proteinExistence type="inferred from homology"/>